<organism evidence="3 4">
    <name type="scientific">Thiorhodococcus minor</name>
    <dbReference type="NCBI Taxonomy" id="57489"/>
    <lineage>
        <taxon>Bacteria</taxon>
        <taxon>Pseudomonadati</taxon>
        <taxon>Pseudomonadota</taxon>
        <taxon>Gammaproteobacteria</taxon>
        <taxon>Chromatiales</taxon>
        <taxon>Chromatiaceae</taxon>
        <taxon>Thiorhodococcus</taxon>
    </lineage>
</organism>
<dbReference type="Pfam" id="PF07811">
    <property type="entry name" value="TadE"/>
    <property type="match status" value="1"/>
</dbReference>
<keyword evidence="4" id="KW-1185">Reference proteome</keyword>
<feature type="transmembrane region" description="Helical" evidence="1">
    <location>
        <begin position="20"/>
        <end position="39"/>
    </location>
</feature>
<accession>A0A6M0K121</accession>
<keyword evidence="1" id="KW-0812">Transmembrane</keyword>
<feature type="domain" description="TadE-like" evidence="2">
    <location>
        <begin position="15"/>
        <end position="54"/>
    </location>
</feature>
<dbReference type="Proteomes" id="UP000483379">
    <property type="component" value="Unassembled WGS sequence"/>
</dbReference>
<name>A0A6M0K121_9GAMM</name>
<evidence type="ECO:0000313" key="4">
    <source>
        <dbReference type="Proteomes" id="UP000483379"/>
    </source>
</evidence>
<comment type="caution">
    <text evidence="3">The sequence shown here is derived from an EMBL/GenBank/DDBJ whole genome shotgun (WGS) entry which is preliminary data.</text>
</comment>
<keyword evidence="1" id="KW-1133">Transmembrane helix</keyword>
<evidence type="ECO:0000259" key="2">
    <source>
        <dbReference type="Pfam" id="PF07811"/>
    </source>
</evidence>
<dbReference type="InterPro" id="IPR012495">
    <property type="entry name" value="TadE-like_dom"/>
</dbReference>
<dbReference type="EMBL" id="JAAIJQ010000040">
    <property type="protein sequence ID" value="NEV63031.1"/>
    <property type="molecule type" value="Genomic_DNA"/>
</dbReference>
<sequence>MKAHSSRKKQRGNEIVEFTLLAPWLIFFALIFVELGVAYSDKSIVLEASRVGAREAISGNADWKDSVNAVLASSIPWGRAAYVCANGNDCDAVQNDCCCGVSDSDPEVGDRVIATIDCPFQFVAIPDFLLSSSLREEMSLRAQTGMRALVD</sequence>
<gene>
    <name evidence="3" type="ORF">G3446_14235</name>
</gene>
<evidence type="ECO:0000256" key="1">
    <source>
        <dbReference type="SAM" id="Phobius"/>
    </source>
</evidence>
<proteinExistence type="predicted"/>
<keyword evidence="1" id="KW-0472">Membrane</keyword>
<evidence type="ECO:0000313" key="3">
    <source>
        <dbReference type="EMBL" id="NEV63031.1"/>
    </source>
</evidence>
<reference evidence="3 4" key="1">
    <citation type="submission" date="2020-02" db="EMBL/GenBank/DDBJ databases">
        <title>Genome sequences of Thiorhodococcus mannitoliphagus and Thiorhodococcus minor, purple sulfur photosynthetic bacteria in the gammaproteobacterial family, Chromatiaceae.</title>
        <authorList>
            <person name="Aviles F.A."/>
            <person name="Meyer T.E."/>
            <person name="Kyndt J.A."/>
        </authorList>
    </citation>
    <scope>NUCLEOTIDE SEQUENCE [LARGE SCALE GENOMIC DNA]</scope>
    <source>
        <strain evidence="3 4">DSM 11518</strain>
    </source>
</reference>
<dbReference type="RefSeq" id="WP_164453497.1">
    <property type="nucleotide sequence ID" value="NZ_JAAIJQ010000040.1"/>
</dbReference>
<protein>
    <submittedName>
        <fullName evidence="3">Pilus assembly protein</fullName>
    </submittedName>
</protein>
<dbReference type="AlphaFoldDB" id="A0A6M0K121"/>